<protein>
    <submittedName>
        <fullName evidence="2">Uncharacterized protein</fullName>
    </submittedName>
</protein>
<evidence type="ECO:0000313" key="3">
    <source>
        <dbReference type="Proteomes" id="UP000314294"/>
    </source>
</evidence>
<organism evidence="2 3">
    <name type="scientific">Liparis tanakae</name>
    <name type="common">Tanaka's snailfish</name>
    <dbReference type="NCBI Taxonomy" id="230148"/>
    <lineage>
        <taxon>Eukaryota</taxon>
        <taxon>Metazoa</taxon>
        <taxon>Chordata</taxon>
        <taxon>Craniata</taxon>
        <taxon>Vertebrata</taxon>
        <taxon>Euteleostomi</taxon>
        <taxon>Actinopterygii</taxon>
        <taxon>Neopterygii</taxon>
        <taxon>Teleostei</taxon>
        <taxon>Neoteleostei</taxon>
        <taxon>Acanthomorphata</taxon>
        <taxon>Eupercaria</taxon>
        <taxon>Perciformes</taxon>
        <taxon>Cottioidei</taxon>
        <taxon>Cottales</taxon>
        <taxon>Liparidae</taxon>
        <taxon>Liparis</taxon>
    </lineage>
</organism>
<dbReference type="EMBL" id="SRLO01000518">
    <property type="protein sequence ID" value="TNN53375.1"/>
    <property type="molecule type" value="Genomic_DNA"/>
</dbReference>
<gene>
    <name evidence="2" type="ORF">EYF80_036442</name>
</gene>
<sequence>MTSEESRPRAAVWARRPRCVKSERARKLRERLHNEEETRAARAEESSGAPENPDDPMLSDPITHLKSQNKVVCGSPYSSQGVNKPGE</sequence>
<comment type="caution">
    <text evidence="2">The sequence shown here is derived from an EMBL/GenBank/DDBJ whole genome shotgun (WGS) entry which is preliminary data.</text>
</comment>
<feature type="compositionally biased region" description="Basic and acidic residues" evidence="1">
    <location>
        <begin position="26"/>
        <end position="45"/>
    </location>
</feature>
<dbReference type="Proteomes" id="UP000314294">
    <property type="component" value="Unassembled WGS sequence"/>
</dbReference>
<reference evidence="2 3" key="1">
    <citation type="submission" date="2019-03" db="EMBL/GenBank/DDBJ databases">
        <title>First draft genome of Liparis tanakae, snailfish: a comprehensive survey of snailfish specific genes.</title>
        <authorList>
            <person name="Kim W."/>
            <person name="Song I."/>
            <person name="Jeong J.-H."/>
            <person name="Kim D."/>
            <person name="Kim S."/>
            <person name="Ryu S."/>
            <person name="Song J.Y."/>
            <person name="Lee S.K."/>
        </authorList>
    </citation>
    <scope>NUCLEOTIDE SEQUENCE [LARGE SCALE GENOMIC DNA]</scope>
    <source>
        <tissue evidence="2">Muscle</tissue>
    </source>
</reference>
<evidence type="ECO:0000256" key="1">
    <source>
        <dbReference type="SAM" id="MobiDB-lite"/>
    </source>
</evidence>
<name>A0A4Z2GJE3_9TELE</name>
<evidence type="ECO:0000313" key="2">
    <source>
        <dbReference type="EMBL" id="TNN53375.1"/>
    </source>
</evidence>
<feature type="region of interest" description="Disordered" evidence="1">
    <location>
        <begin position="26"/>
        <end position="87"/>
    </location>
</feature>
<accession>A0A4Z2GJE3</accession>
<dbReference type="AlphaFoldDB" id="A0A4Z2GJE3"/>
<feature type="compositionally biased region" description="Polar residues" evidence="1">
    <location>
        <begin position="65"/>
        <end position="87"/>
    </location>
</feature>
<proteinExistence type="predicted"/>
<keyword evidence="3" id="KW-1185">Reference proteome</keyword>